<evidence type="ECO:0000313" key="3">
    <source>
        <dbReference type="Proteomes" id="UP000664132"/>
    </source>
</evidence>
<dbReference type="OrthoDB" id="5376804at2759"/>
<gene>
    <name evidence="2" type="ORF">IFR04_009056</name>
</gene>
<dbReference type="PANTHER" id="PTHR35394:SF5">
    <property type="entry name" value="DUF3176 DOMAIN-CONTAINING PROTEIN"/>
    <property type="match status" value="1"/>
</dbReference>
<sequence length="428" mass="46513">MNGHAPIPTQAPLVVTVYTNTIDDLVRSSELNVPRSTSYNVSRNLDNSGENKVPDWSTYAAIYNGMLATNMSHLSAPCTTGNCTWPITPSLGVCGECRSLRWSAPENCTGSTYDPSGDQSCIYTLPDNQTLRVGKGDYVNIFQVSLSDGVAYNASSTTIPYILNIEAIGMPYGAPAWDATLISAQECALWYCIQAYNTSVTSNQQDQKTVETWSQVTFPPDPEGADINGTITFTVIPSSMNVNRGVSYSVGVNSWHGAQAGFQNIFSQGVIQAGSGGTFNRSVWIDALWAGWGNNSDMSHLISTVALSMANNIQQTSPVTTPESRYFGTAYRERLLVQVRWEWLSPPVALVLFSVVFLVVIILKTRSVGLMAWKGSALALLFSGVDEELKENSKNGLSKPDGLAKATSQSRVALREKDGLWEFENLGH</sequence>
<feature type="transmembrane region" description="Helical" evidence="1">
    <location>
        <begin position="343"/>
        <end position="363"/>
    </location>
</feature>
<protein>
    <submittedName>
        <fullName evidence="2">Uncharacterized protein</fullName>
    </submittedName>
</protein>
<accession>A0A8H7TFA6</accession>
<dbReference type="EMBL" id="JAFJYH010000145">
    <property type="protein sequence ID" value="KAG4417768.1"/>
    <property type="molecule type" value="Genomic_DNA"/>
</dbReference>
<dbReference type="Proteomes" id="UP000664132">
    <property type="component" value="Unassembled WGS sequence"/>
</dbReference>
<keyword evidence="1" id="KW-1133">Transmembrane helix</keyword>
<organism evidence="2 3">
    <name type="scientific">Cadophora malorum</name>
    <dbReference type="NCBI Taxonomy" id="108018"/>
    <lineage>
        <taxon>Eukaryota</taxon>
        <taxon>Fungi</taxon>
        <taxon>Dikarya</taxon>
        <taxon>Ascomycota</taxon>
        <taxon>Pezizomycotina</taxon>
        <taxon>Leotiomycetes</taxon>
        <taxon>Helotiales</taxon>
        <taxon>Ploettnerulaceae</taxon>
        <taxon>Cadophora</taxon>
    </lineage>
</organism>
<keyword evidence="1" id="KW-0472">Membrane</keyword>
<comment type="caution">
    <text evidence="2">The sequence shown here is derived from an EMBL/GenBank/DDBJ whole genome shotgun (WGS) entry which is preliminary data.</text>
</comment>
<evidence type="ECO:0000313" key="2">
    <source>
        <dbReference type="EMBL" id="KAG4417768.1"/>
    </source>
</evidence>
<keyword evidence="3" id="KW-1185">Reference proteome</keyword>
<proteinExistence type="predicted"/>
<dbReference type="AlphaFoldDB" id="A0A8H7TFA6"/>
<dbReference type="PANTHER" id="PTHR35394">
    <property type="entry name" value="DUF3176 DOMAIN-CONTAINING PROTEIN"/>
    <property type="match status" value="1"/>
</dbReference>
<name>A0A8H7TFA6_9HELO</name>
<evidence type="ECO:0000256" key="1">
    <source>
        <dbReference type="SAM" id="Phobius"/>
    </source>
</evidence>
<reference evidence="2" key="1">
    <citation type="submission" date="2021-02" db="EMBL/GenBank/DDBJ databases">
        <title>Genome sequence Cadophora malorum strain M34.</title>
        <authorList>
            <person name="Stefanovic E."/>
            <person name="Vu D."/>
            <person name="Scully C."/>
            <person name="Dijksterhuis J."/>
            <person name="Roader J."/>
            <person name="Houbraken J."/>
        </authorList>
    </citation>
    <scope>NUCLEOTIDE SEQUENCE</scope>
    <source>
        <strain evidence="2">M34</strain>
    </source>
</reference>
<keyword evidence="1" id="KW-0812">Transmembrane</keyword>